<name>W7E569_BIPV3</name>
<dbReference type="AlphaFoldDB" id="W7E569"/>
<protein>
    <submittedName>
        <fullName evidence="2">Uncharacterized protein</fullName>
    </submittedName>
</protein>
<organism evidence="2 3">
    <name type="scientific">Bipolaris victoriae (strain FI3)</name>
    <name type="common">Victoria blight of oats agent</name>
    <name type="synonym">Cochliobolus victoriae</name>
    <dbReference type="NCBI Taxonomy" id="930091"/>
    <lineage>
        <taxon>Eukaryota</taxon>
        <taxon>Fungi</taxon>
        <taxon>Dikarya</taxon>
        <taxon>Ascomycota</taxon>
        <taxon>Pezizomycotina</taxon>
        <taxon>Dothideomycetes</taxon>
        <taxon>Pleosporomycetidae</taxon>
        <taxon>Pleosporales</taxon>
        <taxon>Pleosporineae</taxon>
        <taxon>Pleosporaceae</taxon>
        <taxon>Bipolaris</taxon>
    </lineage>
</organism>
<dbReference type="EMBL" id="KI968750">
    <property type="protein sequence ID" value="EUN25573.1"/>
    <property type="molecule type" value="Genomic_DNA"/>
</dbReference>
<dbReference type="Proteomes" id="UP000054337">
    <property type="component" value="Unassembled WGS sequence"/>
</dbReference>
<gene>
    <name evidence="2" type="ORF">COCVIDRAFT_103126</name>
</gene>
<sequence>MRHNALLFHSPHASSALLYPQPLPLPAVRPSKRILSSVQTHRDSTQRAVRPVVDTALGAPASHKGHRDCSRFAPASSSPQPTAPASQRARAGDDDVFFLPSVAGP</sequence>
<evidence type="ECO:0000313" key="2">
    <source>
        <dbReference type="EMBL" id="EUN25573.1"/>
    </source>
</evidence>
<keyword evidence="3" id="KW-1185">Reference proteome</keyword>
<dbReference type="GeneID" id="26248494"/>
<evidence type="ECO:0000256" key="1">
    <source>
        <dbReference type="SAM" id="MobiDB-lite"/>
    </source>
</evidence>
<proteinExistence type="predicted"/>
<evidence type="ECO:0000313" key="3">
    <source>
        <dbReference type="Proteomes" id="UP000054337"/>
    </source>
</evidence>
<dbReference type="HOGENOM" id="CLU_2236126_0_0_1"/>
<reference evidence="2 3" key="1">
    <citation type="journal article" date="2013" name="PLoS Genet.">
        <title>Comparative genome structure, secondary metabolite, and effector coding capacity across Cochliobolus pathogens.</title>
        <authorList>
            <person name="Condon B.J."/>
            <person name="Leng Y."/>
            <person name="Wu D."/>
            <person name="Bushley K.E."/>
            <person name="Ohm R.A."/>
            <person name="Otillar R."/>
            <person name="Martin J."/>
            <person name="Schackwitz W."/>
            <person name="Grimwood J."/>
            <person name="MohdZainudin N."/>
            <person name="Xue C."/>
            <person name="Wang R."/>
            <person name="Manning V.A."/>
            <person name="Dhillon B."/>
            <person name="Tu Z.J."/>
            <person name="Steffenson B.J."/>
            <person name="Salamov A."/>
            <person name="Sun H."/>
            <person name="Lowry S."/>
            <person name="LaButti K."/>
            <person name="Han J."/>
            <person name="Copeland A."/>
            <person name="Lindquist E."/>
            <person name="Barry K."/>
            <person name="Schmutz J."/>
            <person name="Baker S.E."/>
            <person name="Ciuffetti L.M."/>
            <person name="Grigoriev I.V."/>
            <person name="Zhong S."/>
            <person name="Turgeon B.G."/>
        </authorList>
    </citation>
    <scope>NUCLEOTIDE SEQUENCE [LARGE SCALE GENOMIC DNA]</scope>
    <source>
        <strain evidence="2 3">FI3</strain>
    </source>
</reference>
<feature type="compositionally biased region" description="Low complexity" evidence="1">
    <location>
        <begin position="73"/>
        <end position="89"/>
    </location>
</feature>
<feature type="region of interest" description="Disordered" evidence="1">
    <location>
        <begin position="57"/>
        <end position="105"/>
    </location>
</feature>
<dbReference type="RefSeq" id="XP_014555151.1">
    <property type="nucleotide sequence ID" value="XM_014699665.1"/>
</dbReference>
<accession>W7E569</accession>